<keyword evidence="2" id="KW-1185">Reference proteome</keyword>
<dbReference type="STRING" id="4540.A0A3L6Q2K1"/>
<evidence type="ECO:0000313" key="1">
    <source>
        <dbReference type="EMBL" id="RLM70138.1"/>
    </source>
</evidence>
<protein>
    <submittedName>
        <fullName evidence="1">Uncharacterized protein</fullName>
    </submittedName>
</protein>
<sequence>MYSAATATTGRTAKPARGISVDFVWAPFDSSLTRLLREDLRFAPRVPDVLVLRSVLWHMLHVTDAVSYSDALASVAGAAKSLRSPLPVPPPHMLWLDLPHLENHMLTRMPKGNT</sequence>
<accession>A0A3L6Q2K1</accession>
<reference evidence="2" key="1">
    <citation type="journal article" date="2019" name="Nat. Commun.">
        <title>The genome of broomcorn millet.</title>
        <authorList>
            <person name="Zou C."/>
            <person name="Miki D."/>
            <person name="Li D."/>
            <person name="Tang Q."/>
            <person name="Xiao L."/>
            <person name="Rajput S."/>
            <person name="Deng P."/>
            <person name="Jia W."/>
            <person name="Huang R."/>
            <person name="Zhang M."/>
            <person name="Sun Y."/>
            <person name="Hu J."/>
            <person name="Fu X."/>
            <person name="Schnable P.S."/>
            <person name="Li F."/>
            <person name="Zhang H."/>
            <person name="Feng B."/>
            <person name="Zhu X."/>
            <person name="Liu R."/>
            <person name="Schnable J.C."/>
            <person name="Zhu J.-K."/>
            <person name="Zhang H."/>
        </authorList>
    </citation>
    <scope>NUCLEOTIDE SEQUENCE [LARGE SCALE GENOMIC DNA]</scope>
</reference>
<proteinExistence type="predicted"/>
<organism evidence="1 2">
    <name type="scientific">Panicum miliaceum</name>
    <name type="common">Proso millet</name>
    <name type="synonym">Broomcorn millet</name>
    <dbReference type="NCBI Taxonomy" id="4540"/>
    <lineage>
        <taxon>Eukaryota</taxon>
        <taxon>Viridiplantae</taxon>
        <taxon>Streptophyta</taxon>
        <taxon>Embryophyta</taxon>
        <taxon>Tracheophyta</taxon>
        <taxon>Spermatophyta</taxon>
        <taxon>Magnoliopsida</taxon>
        <taxon>Liliopsida</taxon>
        <taxon>Poales</taxon>
        <taxon>Poaceae</taxon>
        <taxon>PACMAD clade</taxon>
        <taxon>Panicoideae</taxon>
        <taxon>Panicodae</taxon>
        <taxon>Paniceae</taxon>
        <taxon>Panicinae</taxon>
        <taxon>Panicum</taxon>
        <taxon>Panicum sect. Panicum</taxon>
    </lineage>
</organism>
<dbReference type="Proteomes" id="UP000275267">
    <property type="component" value="Unassembled WGS sequence"/>
</dbReference>
<dbReference type="EMBL" id="PQIB02000014">
    <property type="protein sequence ID" value="RLM70138.1"/>
    <property type="molecule type" value="Genomic_DNA"/>
</dbReference>
<comment type="caution">
    <text evidence="1">The sequence shown here is derived from an EMBL/GenBank/DDBJ whole genome shotgun (WGS) entry which is preliminary data.</text>
</comment>
<name>A0A3L6Q2K1_PANMI</name>
<dbReference type="AlphaFoldDB" id="A0A3L6Q2K1"/>
<evidence type="ECO:0000313" key="2">
    <source>
        <dbReference type="Proteomes" id="UP000275267"/>
    </source>
</evidence>
<dbReference type="OrthoDB" id="767975at2759"/>
<gene>
    <name evidence="1" type="ORF">C2845_PM17G10770</name>
</gene>